<organism evidence="6 7">
    <name type="scientific">Streptomyces thermolineatus</name>
    <dbReference type="NCBI Taxonomy" id="44033"/>
    <lineage>
        <taxon>Bacteria</taxon>
        <taxon>Bacillati</taxon>
        <taxon>Actinomycetota</taxon>
        <taxon>Actinomycetes</taxon>
        <taxon>Kitasatosporales</taxon>
        <taxon>Streptomycetaceae</taxon>
        <taxon>Streptomyces</taxon>
    </lineage>
</organism>
<evidence type="ECO:0000256" key="2">
    <source>
        <dbReference type="ARBA" id="ARBA00022741"/>
    </source>
</evidence>
<dbReference type="InterPro" id="IPR011793">
    <property type="entry name" value="YbdK"/>
</dbReference>
<evidence type="ECO:0000256" key="1">
    <source>
        <dbReference type="ARBA" id="ARBA00022598"/>
    </source>
</evidence>
<dbReference type="SUPFAM" id="SSF55931">
    <property type="entry name" value="Glutamine synthetase/guanido kinase"/>
    <property type="match status" value="1"/>
</dbReference>
<keyword evidence="7" id="KW-1185">Reference proteome</keyword>
<keyword evidence="1 5" id="KW-0436">Ligase</keyword>
<reference evidence="6 7" key="1">
    <citation type="journal article" date="2019" name="Int. J. Syst. Evol. Microbiol.">
        <title>The Global Catalogue of Microorganisms (GCM) 10K type strain sequencing project: providing services to taxonomists for standard genome sequencing and annotation.</title>
        <authorList>
            <consortium name="The Broad Institute Genomics Platform"/>
            <consortium name="The Broad Institute Genome Sequencing Center for Infectious Disease"/>
            <person name="Wu L."/>
            <person name="Ma J."/>
        </authorList>
    </citation>
    <scope>NUCLEOTIDE SEQUENCE [LARGE SCALE GENOMIC DNA]</scope>
    <source>
        <strain evidence="6 7">JCM 6307</strain>
    </source>
</reference>
<dbReference type="InterPro" id="IPR006336">
    <property type="entry name" value="GCS2"/>
</dbReference>
<comment type="function">
    <text evidence="5">ATP-dependent carboxylate-amine ligase which exhibits weak glutamate--cysteine ligase activity.</text>
</comment>
<keyword evidence="3 5" id="KW-0067">ATP-binding</keyword>
<dbReference type="EMBL" id="BAAATA010000019">
    <property type="protein sequence ID" value="GAA2494659.1"/>
    <property type="molecule type" value="Genomic_DNA"/>
</dbReference>
<dbReference type="GO" id="GO:0016874">
    <property type="term" value="F:ligase activity"/>
    <property type="evidence" value="ECO:0007669"/>
    <property type="project" value="UniProtKB-KW"/>
</dbReference>
<dbReference type="EC" id="6.3.2.2" evidence="5"/>
<evidence type="ECO:0000256" key="4">
    <source>
        <dbReference type="ARBA" id="ARBA00048819"/>
    </source>
</evidence>
<evidence type="ECO:0000256" key="3">
    <source>
        <dbReference type="ARBA" id="ARBA00022840"/>
    </source>
</evidence>
<proteinExistence type="inferred from homology"/>
<keyword evidence="2 5" id="KW-0547">Nucleotide-binding</keyword>
<evidence type="ECO:0000256" key="5">
    <source>
        <dbReference type="HAMAP-Rule" id="MF_01609"/>
    </source>
</evidence>
<dbReference type="NCBIfam" id="TIGR02050">
    <property type="entry name" value="gshA_cyan_rel"/>
    <property type="match status" value="1"/>
</dbReference>
<evidence type="ECO:0000313" key="6">
    <source>
        <dbReference type="EMBL" id="GAA2494659.1"/>
    </source>
</evidence>
<comment type="caution">
    <text evidence="6">The sequence shown here is derived from an EMBL/GenBank/DDBJ whole genome shotgun (WGS) entry which is preliminary data.</text>
</comment>
<comment type="similarity">
    <text evidence="5">Belongs to the glutamate--cysteine ligase type 2 family. YbdK subfamily.</text>
</comment>
<name>A0ABN3M372_9ACTN</name>
<accession>A0ABN3M372</accession>
<dbReference type="Pfam" id="PF04107">
    <property type="entry name" value="GCS2"/>
    <property type="match status" value="1"/>
</dbReference>
<dbReference type="PANTHER" id="PTHR36510:SF1">
    <property type="entry name" value="GLUTAMATE--CYSTEINE LIGASE 2-RELATED"/>
    <property type="match status" value="1"/>
</dbReference>
<evidence type="ECO:0000313" key="7">
    <source>
        <dbReference type="Proteomes" id="UP001501358"/>
    </source>
</evidence>
<dbReference type="Gene3D" id="3.30.590.20">
    <property type="match status" value="1"/>
</dbReference>
<gene>
    <name evidence="6" type="ORF">GCM10010406_33430</name>
</gene>
<dbReference type="Proteomes" id="UP001501358">
    <property type="component" value="Unassembled WGS sequence"/>
</dbReference>
<sequence length="369" mass="39827">MTETEEKNSPRSMGVEEELLLVDPDTGLARSVAEAVVGPSEGSGPEELSQEFQREQVETGTRPCVRADDLAVQIRNRRQRAADRAREAGAEVAALGTSPLAVEPSLTPESRYRRMAAEFGLTAQEQLTCGCHVHVQVDSDEEGAAVLDRIRPWLPVLTAMSANSPFWQGNDSGYRSYRSLVWGRWPTAGPYDPFGSADGYRQTVHSLLATGTILDEGMVYFDARLSRHWPTVEIRVADVCLDADDAVLLALLVRGLVETAAREWRAGRPPAPVPTSLLRLAGWRAARSGLEGQLLDPGTCRPVPAEDAVRTLLGHLAPALDDAGDLRTATDLTERLLARGNGARIQRSVVEGGGGLADVVAEAVKHTLV</sequence>
<comment type="catalytic activity">
    <reaction evidence="4 5">
        <text>L-cysteine + L-glutamate + ATP = gamma-L-glutamyl-L-cysteine + ADP + phosphate + H(+)</text>
        <dbReference type="Rhea" id="RHEA:13285"/>
        <dbReference type="ChEBI" id="CHEBI:15378"/>
        <dbReference type="ChEBI" id="CHEBI:29985"/>
        <dbReference type="ChEBI" id="CHEBI:30616"/>
        <dbReference type="ChEBI" id="CHEBI:35235"/>
        <dbReference type="ChEBI" id="CHEBI:43474"/>
        <dbReference type="ChEBI" id="CHEBI:58173"/>
        <dbReference type="ChEBI" id="CHEBI:456216"/>
        <dbReference type="EC" id="6.3.2.2"/>
    </reaction>
</comment>
<dbReference type="InterPro" id="IPR014746">
    <property type="entry name" value="Gln_synth/guanido_kin_cat_dom"/>
</dbReference>
<dbReference type="HAMAP" id="MF_01609">
    <property type="entry name" value="Glu_cys_ligase_2"/>
    <property type="match status" value="1"/>
</dbReference>
<dbReference type="InterPro" id="IPR050141">
    <property type="entry name" value="GCL_type2/YbdK_subfam"/>
</dbReference>
<dbReference type="NCBIfam" id="NF010041">
    <property type="entry name" value="PRK13517.1-1"/>
    <property type="match status" value="1"/>
</dbReference>
<dbReference type="PANTHER" id="PTHR36510">
    <property type="entry name" value="GLUTAMATE--CYSTEINE LIGASE 2-RELATED"/>
    <property type="match status" value="1"/>
</dbReference>
<protein>
    <recommendedName>
        <fullName evidence="5">Putative glutamate--cysteine ligase 2</fullName>
        <ecNumber evidence="5">6.3.2.2</ecNumber>
    </recommendedName>
    <alternativeName>
        <fullName evidence="5">Gamma-glutamylcysteine synthetase 2</fullName>
        <shortName evidence="5">GCS 2</shortName>
        <shortName evidence="5">Gamma-GCS 2</shortName>
    </alternativeName>
</protein>